<protein>
    <recommendedName>
        <fullName evidence="3">HIT domain-containing protein</fullName>
    </recommendedName>
</protein>
<name>A0A1F4ZEC4_9BACT</name>
<dbReference type="EMBL" id="MEXN01000003">
    <property type="protein sequence ID" value="OGD03987.1"/>
    <property type="molecule type" value="Genomic_DNA"/>
</dbReference>
<comment type="caution">
    <text evidence="1">The sequence shown here is derived from an EMBL/GenBank/DDBJ whole genome shotgun (WGS) entry which is preliminary data.</text>
</comment>
<dbReference type="AlphaFoldDB" id="A0A1F4ZEC4"/>
<organism evidence="1 2">
    <name type="scientific">Candidatus Amesbacteria bacterium RIFCSPLOWO2_01_FULL_48_25</name>
    <dbReference type="NCBI Taxonomy" id="1797259"/>
    <lineage>
        <taxon>Bacteria</taxon>
        <taxon>Candidatus Amesiibacteriota</taxon>
    </lineage>
</organism>
<dbReference type="Proteomes" id="UP000177080">
    <property type="component" value="Unassembled WGS sequence"/>
</dbReference>
<proteinExistence type="predicted"/>
<accession>A0A1F4ZEC4</accession>
<gene>
    <name evidence="1" type="ORF">A2989_01145</name>
</gene>
<sequence>MYRSREKELLYNSRHKSSKDIKVCDFCQVPEWQVVNKYKFFKVIKNRFPYSLWDLKSVEEHLMLVPNRHFGQFQNMSNEEKGEFAKVLATFEVDYDLFIRATKSSIKSQIHYHVHLIKNGGRRIGGLLYSRQPYFRLSW</sequence>
<dbReference type="Gene3D" id="3.30.428.10">
    <property type="entry name" value="HIT-like"/>
    <property type="match status" value="1"/>
</dbReference>
<dbReference type="InterPro" id="IPR036265">
    <property type="entry name" value="HIT-like_sf"/>
</dbReference>
<reference evidence="1 2" key="1">
    <citation type="journal article" date="2016" name="Nat. Commun.">
        <title>Thousands of microbial genomes shed light on interconnected biogeochemical processes in an aquifer system.</title>
        <authorList>
            <person name="Anantharaman K."/>
            <person name="Brown C.T."/>
            <person name="Hug L.A."/>
            <person name="Sharon I."/>
            <person name="Castelle C.J."/>
            <person name="Probst A.J."/>
            <person name="Thomas B.C."/>
            <person name="Singh A."/>
            <person name="Wilkins M.J."/>
            <person name="Karaoz U."/>
            <person name="Brodie E.L."/>
            <person name="Williams K.H."/>
            <person name="Hubbard S.S."/>
            <person name="Banfield J.F."/>
        </authorList>
    </citation>
    <scope>NUCLEOTIDE SEQUENCE [LARGE SCALE GENOMIC DNA]</scope>
</reference>
<evidence type="ECO:0008006" key="3">
    <source>
        <dbReference type="Google" id="ProtNLM"/>
    </source>
</evidence>
<dbReference type="SUPFAM" id="SSF54197">
    <property type="entry name" value="HIT-like"/>
    <property type="match status" value="1"/>
</dbReference>
<dbReference type="STRING" id="1797259.A2989_01145"/>
<evidence type="ECO:0000313" key="2">
    <source>
        <dbReference type="Proteomes" id="UP000177080"/>
    </source>
</evidence>
<evidence type="ECO:0000313" key="1">
    <source>
        <dbReference type="EMBL" id="OGD03987.1"/>
    </source>
</evidence>